<evidence type="ECO:0000313" key="7">
    <source>
        <dbReference type="Proteomes" id="UP000220133"/>
    </source>
</evidence>
<dbReference type="Proteomes" id="UP000220133">
    <property type="component" value="Chromosome"/>
</dbReference>
<keyword evidence="7" id="KW-1185">Reference proteome</keyword>
<dbReference type="Gene3D" id="1.10.357.10">
    <property type="entry name" value="Tetracycline Repressor, domain 2"/>
    <property type="match status" value="1"/>
</dbReference>
<reference evidence="6 7" key="1">
    <citation type="submission" date="2017-10" db="EMBL/GenBank/DDBJ databases">
        <title>Paenichitinophaga pekingensis gen. nov., sp. nov., isolated from activated sludge.</title>
        <authorList>
            <person name="Jin D."/>
            <person name="Kong X."/>
            <person name="Deng Y."/>
            <person name="Bai Z."/>
        </authorList>
    </citation>
    <scope>NUCLEOTIDE SEQUENCE [LARGE SCALE GENOMIC DNA]</scope>
    <source>
        <strain evidence="6 7">13</strain>
    </source>
</reference>
<keyword evidence="1" id="KW-0805">Transcription regulation</keyword>
<organism evidence="6 7">
    <name type="scientific">Chitinophaga caeni</name>
    <dbReference type="NCBI Taxonomy" id="2029983"/>
    <lineage>
        <taxon>Bacteria</taxon>
        <taxon>Pseudomonadati</taxon>
        <taxon>Bacteroidota</taxon>
        <taxon>Chitinophagia</taxon>
        <taxon>Chitinophagales</taxon>
        <taxon>Chitinophagaceae</taxon>
        <taxon>Chitinophaga</taxon>
    </lineage>
</organism>
<protein>
    <submittedName>
        <fullName evidence="6">TetR family transcriptional regulator</fullName>
    </submittedName>
</protein>
<dbReference type="Pfam" id="PF16925">
    <property type="entry name" value="TetR_C_13"/>
    <property type="match status" value="1"/>
</dbReference>
<dbReference type="GO" id="GO:0003677">
    <property type="term" value="F:DNA binding"/>
    <property type="evidence" value="ECO:0007669"/>
    <property type="project" value="UniProtKB-UniRule"/>
</dbReference>
<sequence length="198" mass="21910">MSKAEKTREFIIEKTAPVFNKKGFAGTSLSDITRVTGLTKGAIYGNFKNKDDIALAVFDYNVQQVFMIASSPGDNGKSAVDRLVAIANQYKDQFAGIARNGGCPILNAAVEADDELPVLKEAVKKRIASWKDRFVQIILQGIRGGEIKKHVDPDRYAVIFIALFEGGMMLSKTMGDPVYFHQSLDKMIEIVYTELKII</sequence>
<dbReference type="AlphaFoldDB" id="A0A291QXP6"/>
<dbReference type="RefSeq" id="WP_098195091.1">
    <property type="nucleotide sequence ID" value="NZ_CP023777.1"/>
</dbReference>
<dbReference type="InterPro" id="IPR036271">
    <property type="entry name" value="Tet_transcr_reg_TetR-rel_C_sf"/>
</dbReference>
<accession>A0A291QXP6</accession>
<dbReference type="PANTHER" id="PTHR47506">
    <property type="entry name" value="TRANSCRIPTIONAL REGULATORY PROTEIN"/>
    <property type="match status" value="1"/>
</dbReference>
<evidence type="ECO:0000256" key="3">
    <source>
        <dbReference type="ARBA" id="ARBA00023163"/>
    </source>
</evidence>
<evidence type="ECO:0000256" key="1">
    <source>
        <dbReference type="ARBA" id="ARBA00023015"/>
    </source>
</evidence>
<dbReference type="PRINTS" id="PR00455">
    <property type="entry name" value="HTHTETR"/>
</dbReference>
<dbReference type="OrthoDB" id="9798857at2"/>
<gene>
    <name evidence="6" type="ORF">COR50_16970</name>
</gene>
<dbReference type="InterPro" id="IPR001647">
    <property type="entry name" value="HTH_TetR"/>
</dbReference>
<dbReference type="SUPFAM" id="SSF46689">
    <property type="entry name" value="Homeodomain-like"/>
    <property type="match status" value="1"/>
</dbReference>
<proteinExistence type="predicted"/>
<dbReference type="PANTHER" id="PTHR47506:SF3">
    <property type="entry name" value="HTH-TYPE TRANSCRIPTIONAL REGULATOR LMRA"/>
    <property type="match status" value="1"/>
</dbReference>
<dbReference type="SUPFAM" id="SSF48498">
    <property type="entry name" value="Tetracyclin repressor-like, C-terminal domain"/>
    <property type="match status" value="1"/>
</dbReference>
<dbReference type="EMBL" id="CP023777">
    <property type="protein sequence ID" value="ATL48718.1"/>
    <property type="molecule type" value="Genomic_DNA"/>
</dbReference>
<evidence type="ECO:0000313" key="6">
    <source>
        <dbReference type="EMBL" id="ATL48718.1"/>
    </source>
</evidence>
<keyword evidence="3" id="KW-0804">Transcription</keyword>
<name>A0A291QXP6_9BACT</name>
<evidence type="ECO:0000259" key="5">
    <source>
        <dbReference type="PROSITE" id="PS50977"/>
    </source>
</evidence>
<feature type="DNA-binding region" description="H-T-H motif" evidence="4">
    <location>
        <begin position="28"/>
        <end position="47"/>
    </location>
</feature>
<feature type="domain" description="HTH tetR-type" evidence="5">
    <location>
        <begin position="5"/>
        <end position="65"/>
    </location>
</feature>
<dbReference type="PROSITE" id="PS50977">
    <property type="entry name" value="HTH_TETR_2"/>
    <property type="match status" value="1"/>
</dbReference>
<evidence type="ECO:0000256" key="4">
    <source>
        <dbReference type="PROSITE-ProRule" id="PRU00335"/>
    </source>
</evidence>
<dbReference type="KEGG" id="cbae:COR50_16970"/>
<dbReference type="Pfam" id="PF00440">
    <property type="entry name" value="TetR_N"/>
    <property type="match status" value="1"/>
</dbReference>
<evidence type="ECO:0000256" key="2">
    <source>
        <dbReference type="ARBA" id="ARBA00023125"/>
    </source>
</evidence>
<dbReference type="InterPro" id="IPR009057">
    <property type="entry name" value="Homeodomain-like_sf"/>
</dbReference>
<keyword evidence="2 4" id="KW-0238">DNA-binding</keyword>
<dbReference type="InterPro" id="IPR011075">
    <property type="entry name" value="TetR_C"/>
</dbReference>